<dbReference type="Proteomes" id="UP001215712">
    <property type="component" value="Unassembled WGS sequence"/>
</dbReference>
<dbReference type="InterPro" id="IPR016169">
    <property type="entry name" value="FAD-bd_PCMH_sub2"/>
</dbReference>
<evidence type="ECO:0000313" key="5">
    <source>
        <dbReference type="Proteomes" id="UP001215712"/>
    </source>
</evidence>
<dbReference type="InterPro" id="IPR016166">
    <property type="entry name" value="FAD-bd_PCMH"/>
</dbReference>
<proteinExistence type="inferred from homology"/>
<dbReference type="SUPFAM" id="SSF56176">
    <property type="entry name" value="FAD-binding/transporter-associated domain-like"/>
    <property type="match status" value="1"/>
</dbReference>
<dbReference type="PANTHER" id="PTHR13878:SF155">
    <property type="entry name" value="ALCOHOL OXIDASE, PUTATIVE (AFU_ORTHOLOGUE AFUA_4G00430)-RELATED"/>
    <property type="match status" value="1"/>
</dbReference>
<dbReference type="Pfam" id="PF08031">
    <property type="entry name" value="BBE"/>
    <property type="match status" value="1"/>
</dbReference>
<evidence type="ECO:0000259" key="3">
    <source>
        <dbReference type="PROSITE" id="PS51387"/>
    </source>
</evidence>
<dbReference type="InterPro" id="IPR036318">
    <property type="entry name" value="FAD-bd_PCMH-like_sf"/>
</dbReference>
<dbReference type="GO" id="GO:0016491">
    <property type="term" value="F:oxidoreductase activity"/>
    <property type="evidence" value="ECO:0007669"/>
    <property type="project" value="UniProtKB-KW"/>
</dbReference>
<dbReference type="Gene3D" id="3.40.462.20">
    <property type="match status" value="1"/>
</dbReference>
<evidence type="ECO:0000313" key="4">
    <source>
        <dbReference type="EMBL" id="KAJ5741051.1"/>
    </source>
</evidence>
<keyword evidence="2" id="KW-0560">Oxidoreductase</keyword>
<organism evidence="4 5">
    <name type="scientific">Penicillium malachiteum</name>
    <dbReference type="NCBI Taxonomy" id="1324776"/>
    <lineage>
        <taxon>Eukaryota</taxon>
        <taxon>Fungi</taxon>
        <taxon>Dikarya</taxon>
        <taxon>Ascomycota</taxon>
        <taxon>Pezizomycotina</taxon>
        <taxon>Eurotiomycetes</taxon>
        <taxon>Eurotiomycetidae</taxon>
        <taxon>Eurotiales</taxon>
        <taxon>Aspergillaceae</taxon>
        <taxon>Penicillium</taxon>
    </lineage>
</organism>
<dbReference type="InterPro" id="IPR006094">
    <property type="entry name" value="Oxid_FAD_bind_N"/>
</dbReference>
<dbReference type="GO" id="GO:0071949">
    <property type="term" value="F:FAD binding"/>
    <property type="evidence" value="ECO:0007669"/>
    <property type="project" value="InterPro"/>
</dbReference>
<dbReference type="PROSITE" id="PS51387">
    <property type="entry name" value="FAD_PCMH"/>
    <property type="match status" value="1"/>
</dbReference>
<feature type="domain" description="FAD-binding PCMH-type" evidence="3">
    <location>
        <begin position="58"/>
        <end position="244"/>
    </location>
</feature>
<keyword evidence="5" id="KW-1185">Reference proteome</keyword>
<gene>
    <name evidence="4" type="ORF">N7493_000923</name>
</gene>
<dbReference type="Gene3D" id="3.30.465.10">
    <property type="match status" value="2"/>
</dbReference>
<sequence length="507" mass="55615">MMEWDAVRFGHPVIQISSTETMLTRRIAALLYTNWEMWPEQNQSCYTNLTDRSIPCGQGRVPFYTVQAQTSKNIQAGVNFARSHNIRLAIQSTGHIYQGRSTAPESLQINTHLMKNKTVHHNFKPSGYNGTGMIEPIAVTLDAGGQLIDMYEFCYNHHVMVVRGISNGVGATGGFVQGGGHSLFAGLMGMASDNALEFKVVVADLRSPCYCECFQNSDLFWALRGGGGGTFGVVTSVTVRAIREPSIVAFSFEGGAALGSDAYWDEVAYLNQFLPEFNEGGGSIIAEVNRTMMPFIEKLENITGSSFTYTPGLYKRGSTLYVVNFSGPDQAGVPAILGSRLLTRDLLKSTDGPKEIAEALCSLKVYPDLTDPISGIVTVGPKFGPALTLTARCILFGVRHNCISISLGHGRTPIHSTIKKILQTNLTDVEVPILKKLDPAPQGGAYLNEADAYYPEWRDTFCGSNYPRLYRIKQKWDLEGLFIVRTGVGSEDWDEEGLCPRFSKAQL</sequence>
<dbReference type="PANTHER" id="PTHR13878">
    <property type="entry name" value="GULONOLACTONE OXIDASE"/>
    <property type="match status" value="1"/>
</dbReference>
<comment type="similarity">
    <text evidence="1">Belongs to the oxygen-dependent FAD-linked oxidoreductase family.</text>
</comment>
<dbReference type="AlphaFoldDB" id="A0AAD6HXU6"/>
<protein>
    <recommendedName>
        <fullName evidence="3">FAD-binding PCMH-type domain-containing protein</fullName>
    </recommendedName>
</protein>
<accession>A0AAD6HXU6</accession>
<evidence type="ECO:0000256" key="1">
    <source>
        <dbReference type="ARBA" id="ARBA00005466"/>
    </source>
</evidence>
<dbReference type="EMBL" id="JAQJAN010000001">
    <property type="protein sequence ID" value="KAJ5741051.1"/>
    <property type="molecule type" value="Genomic_DNA"/>
</dbReference>
<dbReference type="InterPro" id="IPR050432">
    <property type="entry name" value="FAD-linked_Oxidoreductases_BP"/>
</dbReference>
<reference evidence="4" key="1">
    <citation type="journal article" date="2023" name="IMA Fungus">
        <title>Comparative genomic study of the Penicillium genus elucidates a diverse pangenome and 15 lateral gene transfer events.</title>
        <authorList>
            <person name="Petersen C."/>
            <person name="Sorensen T."/>
            <person name="Nielsen M.R."/>
            <person name="Sondergaard T.E."/>
            <person name="Sorensen J.L."/>
            <person name="Fitzpatrick D.A."/>
            <person name="Frisvad J.C."/>
            <person name="Nielsen K.L."/>
        </authorList>
    </citation>
    <scope>NUCLEOTIDE SEQUENCE</scope>
    <source>
        <strain evidence="4">IBT 17514</strain>
    </source>
</reference>
<comment type="caution">
    <text evidence="4">The sequence shown here is derived from an EMBL/GenBank/DDBJ whole genome shotgun (WGS) entry which is preliminary data.</text>
</comment>
<evidence type="ECO:0000256" key="2">
    <source>
        <dbReference type="ARBA" id="ARBA00023002"/>
    </source>
</evidence>
<dbReference type="Pfam" id="PF01565">
    <property type="entry name" value="FAD_binding_4"/>
    <property type="match status" value="1"/>
</dbReference>
<dbReference type="InterPro" id="IPR012951">
    <property type="entry name" value="BBE"/>
</dbReference>
<reference evidence="4" key="2">
    <citation type="submission" date="2023-01" db="EMBL/GenBank/DDBJ databases">
        <authorList>
            <person name="Petersen C."/>
        </authorList>
    </citation>
    <scope>NUCLEOTIDE SEQUENCE</scope>
    <source>
        <strain evidence="4">IBT 17514</strain>
    </source>
</reference>
<name>A0AAD6HXU6_9EURO</name>